<evidence type="ECO:0000313" key="4">
    <source>
        <dbReference type="Proteomes" id="UP001169760"/>
    </source>
</evidence>
<reference evidence="3" key="1">
    <citation type="submission" date="2023-07" db="EMBL/GenBank/DDBJ databases">
        <title>Genome content predicts the carbon catabolic preferences of heterotrophic bacteria.</title>
        <authorList>
            <person name="Gralka M."/>
        </authorList>
    </citation>
    <scope>NUCLEOTIDE SEQUENCE</scope>
    <source>
        <strain evidence="3">I3M17_2</strain>
    </source>
</reference>
<name>A0AAW7X2D4_9GAMM</name>
<dbReference type="RefSeq" id="WP_011469435.1">
    <property type="nucleotide sequence ID" value="NZ_CP160472.1"/>
</dbReference>
<sequence>MFSQLLVRILNLVTVFAFCLCSASLLAQEKPKGDAWYTGVDIEFDETKGQVQKDTQAESDIAKISREVQALKKEVIVLNKDLRLLEENMLFPSNTRFTVFITVNSGRFFTLESVKVKIDGRLVTSHVYSEKQRTALLNGGVQKLYVTNMSEGEHRLTAFFTGIGANDRVYKRAAELEFDKGLGSQYLEILVTDDESTQEPVFKLKQW</sequence>
<feature type="signal peptide" evidence="2">
    <location>
        <begin position="1"/>
        <end position="27"/>
    </location>
</feature>
<comment type="caution">
    <text evidence="3">The sequence shown here is derived from an EMBL/GenBank/DDBJ whole genome shotgun (WGS) entry which is preliminary data.</text>
</comment>
<evidence type="ECO:0000256" key="2">
    <source>
        <dbReference type="SAM" id="SignalP"/>
    </source>
</evidence>
<gene>
    <name evidence="3" type="ORF">Q4521_04180</name>
</gene>
<dbReference type="GeneID" id="98614599"/>
<dbReference type="AlphaFoldDB" id="A0AAW7X2D4"/>
<keyword evidence="2" id="KW-0732">Signal</keyword>
<feature type="chain" id="PRO_5043992628" evidence="2">
    <location>
        <begin position="28"/>
        <end position="207"/>
    </location>
</feature>
<dbReference type="Proteomes" id="UP001169760">
    <property type="component" value="Unassembled WGS sequence"/>
</dbReference>
<evidence type="ECO:0000313" key="3">
    <source>
        <dbReference type="EMBL" id="MDO6421664.1"/>
    </source>
</evidence>
<dbReference type="EMBL" id="JAUOPB010000002">
    <property type="protein sequence ID" value="MDO6421664.1"/>
    <property type="molecule type" value="Genomic_DNA"/>
</dbReference>
<evidence type="ECO:0000256" key="1">
    <source>
        <dbReference type="SAM" id="Coils"/>
    </source>
</evidence>
<keyword evidence="1" id="KW-0175">Coiled coil</keyword>
<organism evidence="3 4">
    <name type="scientific">Saccharophagus degradans</name>
    <dbReference type="NCBI Taxonomy" id="86304"/>
    <lineage>
        <taxon>Bacteria</taxon>
        <taxon>Pseudomonadati</taxon>
        <taxon>Pseudomonadota</taxon>
        <taxon>Gammaproteobacteria</taxon>
        <taxon>Cellvibrionales</taxon>
        <taxon>Cellvibrionaceae</taxon>
        <taxon>Saccharophagus</taxon>
    </lineage>
</organism>
<proteinExistence type="predicted"/>
<feature type="coiled-coil region" evidence="1">
    <location>
        <begin position="54"/>
        <end position="88"/>
    </location>
</feature>
<protein>
    <submittedName>
        <fullName evidence="3">AraC family transcriptional regulator</fullName>
    </submittedName>
</protein>
<accession>A0AAW7X2D4</accession>